<evidence type="ECO:0000256" key="14">
    <source>
        <dbReference type="PROSITE-ProRule" id="PRU10141"/>
    </source>
</evidence>
<dbReference type="InterPro" id="IPR011009">
    <property type="entry name" value="Kinase-like_dom_sf"/>
</dbReference>
<feature type="compositionally biased region" description="Polar residues" evidence="16">
    <location>
        <begin position="73"/>
        <end position="87"/>
    </location>
</feature>
<evidence type="ECO:0000256" key="12">
    <source>
        <dbReference type="PIRSR" id="PIRSR000559-1"/>
    </source>
</evidence>
<dbReference type="InterPro" id="IPR014710">
    <property type="entry name" value="RmlC-like_jellyroll"/>
</dbReference>
<name>A0A1D1VJD3_RAMVA</name>
<feature type="region of interest" description="Disordered" evidence="16">
    <location>
        <begin position="66"/>
        <end position="122"/>
    </location>
</feature>
<dbReference type="EC" id="2.7.11.12" evidence="2"/>
<evidence type="ECO:0000256" key="7">
    <source>
        <dbReference type="ARBA" id="ARBA00022777"/>
    </source>
</evidence>
<comment type="catalytic activity">
    <reaction evidence="11">
        <text>L-seryl-[protein] + ATP = O-phospho-L-seryl-[protein] + ADP + H(+)</text>
        <dbReference type="Rhea" id="RHEA:17989"/>
        <dbReference type="Rhea" id="RHEA-COMP:9863"/>
        <dbReference type="Rhea" id="RHEA-COMP:11604"/>
        <dbReference type="ChEBI" id="CHEBI:15378"/>
        <dbReference type="ChEBI" id="CHEBI:29999"/>
        <dbReference type="ChEBI" id="CHEBI:30616"/>
        <dbReference type="ChEBI" id="CHEBI:83421"/>
        <dbReference type="ChEBI" id="CHEBI:456216"/>
        <dbReference type="EC" id="2.7.11.12"/>
    </reaction>
</comment>
<evidence type="ECO:0000256" key="6">
    <source>
        <dbReference type="ARBA" id="ARBA00022741"/>
    </source>
</evidence>
<keyword evidence="8 13" id="KW-0067">ATP-binding</keyword>
<evidence type="ECO:0000259" key="17">
    <source>
        <dbReference type="PROSITE" id="PS50011"/>
    </source>
</evidence>
<dbReference type="PROSITE" id="PS00107">
    <property type="entry name" value="PROTEIN_KINASE_ATP"/>
    <property type="match status" value="1"/>
</dbReference>
<dbReference type="InterPro" id="IPR018490">
    <property type="entry name" value="cNMP-bd_dom_sf"/>
</dbReference>
<feature type="binding site" evidence="13">
    <location>
        <begin position="559"/>
        <end position="567"/>
    </location>
    <ligand>
        <name>ATP</name>
        <dbReference type="ChEBI" id="CHEBI:30616"/>
    </ligand>
</feature>
<dbReference type="SMART" id="SM00220">
    <property type="entry name" value="S_TKc"/>
    <property type="match status" value="1"/>
</dbReference>
<evidence type="ECO:0000313" key="20">
    <source>
        <dbReference type="EMBL" id="GAV00203.1"/>
    </source>
</evidence>
<feature type="compositionally biased region" description="Basic residues" evidence="16">
    <location>
        <begin position="510"/>
        <end position="522"/>
    </location>
</feature>
<reference evidence="20 21" key="1">
    <citation type="journal article" date="2016" name="Nat. Commun.">
        <title>Extremotolerant tardigrade genome and improved radiotolerance of human cultured cells by tardigrade-unique protein.</title>
        <authorList>
            <person name="Hashimoto T."/>
            <person name="Horikawa D.D."/>
            <person name="Saito Y."/>
            <person name="Kuwahara H."/>
            <person name="Kozuka-Hata H."/>
            <person name="Shin-I T."/>
            <person name="Minakuchi Y."/>
            <person name="Ohishi K."/>
            <person name="Motoyama A."/>
            <person name="Aizu T."/>
            <person name="Enomoto A."/>
            <person name="Kondo K."/>
            <person name="Tanaka S."/>
            <person name="Hara Y."/>
            <person name="Koshikawa S."/>
            <person name="Sagara H."/>
            <person name="Miura T."/>
            <person name="Yokobori S."/>
            <person name="Miyagawa K."/>
            <person name="Suzuki Y."/>
            <person name="Kubo T."/>
            <person name="Oyama M."/>
            <person name="Kohara Y."/>
            <person name="Fujiyama A."/>
            <person name="Arakawa K."/>
            <person name="Katayama T."/>
            <person name="Toyoda A."/>
            <person name="Kunieda T."/>
        </authorList>
    </citation>
    <scope>NUCLEOTIDE SEQUENCE [LARGE SCALE GENOMIC DNA]</scope>
    <source>
        <strain evidence="20 21">YOKOZUNA-1</strain>
    </source>
</reference>
<evidence type="ECO:0000256" key="13">
    <source>
        <dbReference type="PIRSR" id="PIRSR000559-2"/>
    </source>
</evidence>
<feature type="region of interest" description="Disordered" evidence="16">
    <location>
        <begin position="202"/>
        <end position="231"/>
    </location>
</feature>
<keyword evidence="3" id="KW-0723">Serine/threonine-protein kinase</keyword>
<evidence type="ECO:0000259" key="19">
    <source>
        <dbReference type="PROSITE" id="PS51285"/>
    </source>
</evidence>
<evidence type="ECO:0000256" key="10">
    <source>
        <dbReference type="ARBA" id="ARBA00047298"/>
    </source>
</evidence>
<gene>
    <name evidence="20" type="primary">RvY_11087-1</name>
    <name evidence="20" type="synonym">RvY_11087.1</name>
    <name evidence="20" type="ORF">RvY_11087</name>
</gene>
<dbReference type="SUPFAM" id="SSF51206">
    <property type="entry name" value="cAMP-binding domain-like"/>
    <property type="match status" value="2"/>
</dbReference>
<dbReference type="PROSITE" id="PS00889">
    <property type="entry name" value="CNMP_BINDING_2"/>
    <property type="match status" value="2"/>
</dbReference>
<feature type="compositionally biased region" description="Basic and acidic residues" evidence="16">
    <location>
        <begin position="497"/>
        <end position="509"/>
    </location>
</feature>
<dbReference type="Pfam" id="PF00069">
    <property type="entry name" value="Pkinase"/>
    <property type="match status" value="1"/>
</dbReference>
<evidence type="ECO:0000256" key="5">
    <source>
        <dbReference type="ARBA" id="ARBA00022679"/>
    </source>
</evidence>
<feature type="domain" description="Cyclic nucleotide-binding" evidence="18">
    <location>
        <begin position="260"/>
        <end position="376"/>
    </location>
</feature>
<dbReference type="AlphaFoldDB" id="A0A1D1VJD3"/>
<dbReference type="FunFam" id="1.10.510.10:FF:000210">
    <property type="entry name" value="Non-specific serine/threonine protein kinase"/>
    <property type="match status" value="1"/>
</dbReference>
<dbReference type="PROSITE" id="PS00108">
    <property type="entry name" value="PROTEIN_KINASE_ST"/>
    <property type="match status" value="1"/>
</dbReference>
<sequence length="865" mass="97334">MESATASGAILPLLPAWQRTNKAQSGRLSNGTAILHRSLSQMQIPLDQPSARHGLSHLDKLSSRLHHHETAVGHSQMSAQHFPSLPSSEHDGEARVQPLASHPSLVHSQSRTSKATAGHSSSKMGADTWFIKQQQYKALIEDLQGALKAKEEELAVVRKQLDKAKSVLSVTTPLRSPSGTALSTMPNDEPANRMVDHNHIQLNVPDRPPLADQPKKKQGVSGESSTNSHDQQLQELHIAKIDKDFKSKHILKEALGDNDFLNNLDSSQTREMIDYFYPLEVAADSFILRQGDEGHHLYVLADGQAEVLKGDGSSLGHVTAGKAFGELAILYNCTRTASVRALTHCKLWVLDRNVFQVVMMRSGLQRQQEIVSFLRSVPDLKNLAEEKLAKIGDALEVEYYSAGSYIIHEGETGDTFFLLYEGQVKVIQKLPGKGEPQMVRLLEKGCYFGEKALLQDERRTASIVAVTDAECLTLDRNSFIQLIGDLRELKERDYGDEQRKASCKEENSRHHSGTHGHGHRSSNRSGSSGRKRHPRPAHTAIKREFAHLHLSDLEVCATLGQGGFGRVVLVQLRTDPNQTFALKCMKKAHIVKQRQQEHVLSEKNITLRLTCPFICRMHCTFKDRKYLYMMMEACLGGELWTILRDRNYFEDEVVKFYAACAVLALEYLHERCIIYRDLKPENVLLDSRGYAKIADFGFAKDIETKRKTWTFCGTPQYIAPEVILNKGHDHAVDYWALGIYMFELSTGNPPFDYNGDQLQVYNSILRGLALVDFPRRIGKNSVSLMKRLCKTNPVERLGYQRNGVADIKRHKFFQGFDWNSLTQQTMTPPIKPTVKGPHDVSNFDHDFPPDTDIPPDEVTGWDAHF</sequence>
<dbReference type="FunFam" id="2.60.120.10:FF:000072">
    <property type="entry name" value="cGMP-dependent protein kinase"/>
    <property type="match status" value="1"/>
</dbReference>
<dbReference type="InterPro" id="IPR008271">
    <property type="entry name" value="Ser/Thr_kinase_AS"/>
</dbReference>
<evidence type="ECO:0000313" key="21">
    <source>
        <dbReference type="Proteomes" id="UP000186922"/>
    </source>
</evidence>
<dbReference type="InterPro" id="IPR000961">
    <property type="entry name" value="AGC-kinase_C"/>
</dbReference>
<dbReference type="InterPro" id="IPR002374">
    <property type="entry name" value="cGMP_dep_kinase"/>
</dbReference>
<evidence type="ECO:0000256" key="15">
    <source>
        <dbReference type="SAM" id="Coils"/>
    </source>
</evidence>
<dbReference type="EMBL" id="BDGG01000006">
    <property type="protein sequence ID" value="GAV00203.1"/>
    <property type="molecule type" value="Genomic_DNA"/>
</dbReference>
<feature type="region of interest" description="Disordered" evidence="16">
    <location>
        <begin position="497"/>
        <end position="536"/>
    </location>
</feature>
<evidence type="ECO:0000256" key="9">
    <source>
        <dbReference type="ARBA" id="ARBA00022992"/>
    </source>
</evidence>
<dbReference type="CDD" id="cd05572">
    <property type="entry name" value="STKc_cGK"/>
    <property type="match status" value="1"/>
</dbReference>
<proteinExistence type="inferred from homology"/>
<keyword evidence="9" id="KW-0142">cGMP-binding</keyword>
<keyword evidence="15" id="KW-0175">Coiled coil</keyword>
<keyword evidence="7" id="KW-0418">Kinase</keyword>
<feature type="binding site" evidence="13 14">
    <location>
        <position position="583"/>
    </location>
    <ligand>
        <name>ATP</name>
        <dbReference type="ChEBI" id="CHEBI:30616"/>
    </ligand>
</feature>
<keyword evidence="5" id="KW-0808">Transferase</keyword>
<dbReference type="InterPro" id="IPR000595">
    <property type="entry name" value="cNMP-bd_dom"/>
</dbReference>
<dbReference type="PANTHER" id="PTHR24353:SF147">
    <property type="entry name" value="CGMP-DEPENDENT SERINE_THREONIN PROTEIN KINASE-RELATED"/>
    <property type="match status" value="1"/>
</dbReference>
<keyword evidence="21" id="KW-1185">Reference proteome</keyword>
<keyword evidence="6 13" id="KW-0547">Nucleotide-binding</keyword>
<dbReference type="GO" id="GO:0004692">
    <property type="term" value="F:cGMP-dependent protein kinase activity"/>
    <property type="evidence" value="ECO:0007669"/>
    <property type="project" value="UniProtKB-EC"/>
</dbReference>
<feature type="compositionally biased region" description="Polar residues" evidence="16">
    <location>
        <begin position="106"/>
        <end position="122"/>
    </location>
</feature>
<protein>
    <recommendedName>
        <fullName evidence="2">cGMP-dependent protein kinase</fullName>
        <ecNumber evidence="2">2.7.11.12</ecNumber>
    </recommendedName>
</protein>
<dbReference type="SMART" id="SM00100">
    <property type="entry name" value="cNMP"/>
    <property type="match status" value="2"/>
</dbReference>
<comment type="caution">
    <text evidence="20">The sequence shown here is derived from an EMBL/GenBank/DDBJ whole genome shotgun (WGS) entry which is preliminary data.</text>
</comment>
<dbReference type="PROSITE" id="PS50042">
    <property type="entry name" value="CNMP_BINDING_3"/>
    <property type="match status" value="2"/>
</dbReference>
<evidence type="ECO:0000256" key="2">
    <source>
        <dbReference type="ARBA" id="ARBA00012428"/>
    </source>
</evidence>
<dbReference type="PIRSF" id="PIRSF000559">
    <property type="entry name" value="cGMP-dep_kinase"/>
    <property type="match status" value="1"/>
</dbReference>
<dbReference type="GO" id="GO:0005524">
    <property type="term" value="F:ATP binding"/>
    <property type="evidence" value="ECO:0007669"/>
    <property type="project" value="UniProtKB-UniRule"/>
</dbReference>
<dbReference type="Proteomes" id="UP000186922">
    <property type="component" value="Unassembled WGS sequence"/>
</dbReference>
<dbReference type="PANTHER" id="PTHR24353">
    <property type="entry name" value="CYCLIC NUCLEOTIDE-DEPENDENT PROTEIN KINASE"/>
    <property type="match status" value="1"/>
</dbReference>
<feature type="domain" description="Cyclic nucleotide-binding" evidence="18">
    <location>
        <begin position="379"/>
        <end position="500"/>
    </location>
</feature>
<evidence type="ECO:0000256" key="4">
    <source>
        <dbReference type="ARBA" id="ARBA00022535"/>
    </source>
</evidence>
<dbReference type="SUPFAM" id="SSF56112">
    <property type="entry name" value="Protein kinase-like (PK-like)"/>
    <property type="match status" value="1"/>
</dbReference>
<dbReference type="CDD" id="cd00038">
    <property type="entry name" value="CAP_ED"/>
    <property type="match status" value="2"/>
</dbReference>
<dbReference type="InterPro" id="IPR035014">
    <property type="entry name" value="STKc_cGK"/>
</dbReference>
<dbReference type="PROSITE" id="PS50011">
    <property type="entry name" value="PROTEIN_KINASE_DOM"/>
    <property type="match status" value="1"/>
</dbReference>
<evidence type="ECO:0000256" key="1">
    <source>
        <dbReference type="ARBA" id="ARBA00006352"/>
    </source>
</evidence>
<evidence type="ECO:0000256" key="3">
    <source>
        <dbReference type="ARBA" id="ARBA00022527"/>
    </source>
</evidence>
<feature type="domain" description="Protein kinase" evidence="17">
    <location>
        <begin position="553"/>
        <end position="813"/>
    </location>
</feature>
<evidence type="ECO:0000256" key="8">
    <source>
        <dbReference type="ARBA" id="ARBA00022840"/>
    </source>
</evidence>
<evidence type="ECO:0000259" key="18">
    <source>
        <dbReference type="PROSITE" id="PS50042"/>
    </source>
</evidence>
<accession>A0A1D1VJD3</accession>
<dbReference type="STRING" id="947166.A0A1D1VJD3"/>
<feature type="compositionally biased region" description="Polar residues" evidence="16">
    <location>
        <begin position="221"/>
        <end position="231"/>
    </location>
</feature>
<dbReference type="Gene3D" id="2.60.120.10">
    <property type="entry name" value="Jelly Rolls"/>
    <property type="match status" value="2"/>
</dbReference>
<dbReference type="InterPro" id="IPR017441">
    <property type="entry name" value="Protein_kinase_ATP_BS"/>
</dbReference>
<dbReference type="OrthoDB" id="63267at2759"/>
<evidence type="ECO:0000256" key="16">
    <source>
        <dbReference type="SAM" id="MobiDB-lite"/>
    </source>
</evidence>
<dbReference type="Pfam" id="PF00027">
    <property type="entry name" value="cNMP_binding"/>
    <property type="match status" value="2"/>
</dbReference>
<organism evidence="20 21">
    <name type="scientific">Ramazzottius varieornatus</name>
    <name type="common">Water bear</name>
    <name type="synonym">Tardigrade</name>
    <dbReference type="NCBI Taxonomy" id="947166"/>
    <lineage>
        <taxon>Eukaryota</taxon>
        <taxon>Metazoa</taxon>
        <taxon>Ecdysozoa</taxon>
        <taxon>Tardigrada</taxon>
        <taxon>Eutardigrada</taxon>
        <taxon>Parachela</taxon>
        <taxon>Hypsibioidea</taxon>
        <taxon>Ramazzottiidae</taxon>
        <taxon>Ramazzottius</taxon>
    </lineage>
</organism>
<evidence type="ECO:0000256" key="11">
    <source>
        <dbReference type="ARBA" id="ARBA00047462"/>
    </source>
</evidence>
<dbReference type="PRINTS" id="PR00104">
    <property type="entry name" value="CGMPKINASE"/>
</dbReference>
<comment type="catalytic activity">
    <reaction evidence="10">
        <text>L-threonyl-[protein] + ATP = O-phospho-L-threonyl-[protein] + ADP + H(+)</text>
        <dbReference type="Rhea" id="RHEA:46608"/>
        <dbReference type="Rhea" id="RHEA-COMP:11060"/>
        <dbReference type="Rhea" id="RHEA-COMP:11605"/>
        <dbReference type="ChEBI" id="CHEBI:15378"/>
        <dbReference type="ChEBI" id="CHEBI:30013"/>
        <dbReference type="ChEBI" id="CHEBI:30616"/>
        <dbReference type="ChEBI" id="CHEBI:61977"/>
        <dbReference type="ChEBI" id="CHEBI:456216"/>
        <dbReference type="EC" id="2.7.11.12"/>
    </reaction>
</comment>
<feature type="coiled-coil region" evidence="15">
    <location>
        <begin position="133"/>
        <end position="167"/>
    </location>
</feature>
<dbReference type="PROSITE" id="PS00888">
    <property type="entry name" value="CNMP_BINDING_1"/>
    <property type="match status" value="1"/>
</dbReference>
<dbReference type="InterPro" id="IPR000719">
    <property type="entry name" value="Prot_kinase_dom"/>
</dbReference>
<dbReference type="PROSITE" id="PS51285">
    <property type="entry name" value="AGC_KINASE_CTER"/>
    <property type="match status" value="1"/>
</dbReference>
<dbReference type="GO" id="GO:0030553">
    <property type="term" value="F:cGMP binding"/>
    <property type="evidence" value="ECO:0007669"/>
    <property type="project" value="UniProtKB-KW"/>
</dbReference>
<comment type="similarity">
    <text evidence="1">Belongs to the protein kinase superfamily. AGC Ser/Thr protein kinase family. cGMP subfamily.</text>
</comment>
<feature type="domain" description="AGC-kinase C-terminal" evidence="19">
    <location>
        <begin position="814"/>
        <end position="865"/>
    </location>
</feature>
<dbReference type="SMART" id="SM00133">
    <property type="entry name" value="S_TK_X"/>
    <property type="match status" value="1"/>
</dbReference>
<dbReference type="Gene3D" id="1.10.510.10">
    <property type="entry name" value="Transferase(Phosphotransferase) domain 1"/>
    <property type="match status" value="1"/>
</dbReference>
<dbReference type="Gene3D" id="3.30.200.20">
    <property type="entry name" value="Phosphorylase Kinase, domain 1"/>
    <property type="match status" value="1"/>
</dbReference>
<dbReference type="InterPro" id="IPR018488">
    <property type="entry name" value="cNMP-bd_CS"/>
</dbReference>
<keyword evidence="4" id="KW-0140">cGMP</keyword>
<feature type="active site" description="Proton acceptor" evidence="12">
    <location>
        <position position="677"/>
    </location>
</feature>